<evidence type="ECO:0000313" key="3">
    <source>
        <dbReference type="EMBL" id="SDZ72575.1"/>
    </source>
</evidence>
<dbReference type="Gene3D" id="1.10.4030.10">
    <property type="entry name" value="Porin chaperone SurA, peptide-binding domain"/>
    <property type="match status" value="1"/>
</dbReference>
<dbReference type="PROSITE" id="PS50198">
    <property type="entry name" value="PPIC_PPIASE_2"/>
    <property type="match status" value="2"/>
</dbReference>
<evidence type="ECO:0000256" key="1">
    <source>
        <dbReference type="PROSITE-ProRule" id="PRU00278"/>
    </source>
</evidence>
<name>A0A1H3VCM6_BIZPA</name>
<dbReference type="AlphaFoldDB" id="A0A1H3VCM6"/>
<evidence type="ECO:0000259" key="2">
    <source>
        <dbReference type="PROSITE" id="PS50198"/>
    </source>
</evidence>
<dbReference type="PANTHER" id="PTHR47245">
    <property type="entry name" value="PEPTIDYLPROLYL ISOMERASE"/>
    <property type="match status" value="1"/>
</dbReference>
<dbReference type="InterPro" id="IPR000297">
    <property type="entry name" value="PPIase_PpiC"/>
</dbReference>
<dbReference type="InterPro" id="IPR046357">
    <property type="entry name" value="PPIase_dom_sf"/>
</dbReference>
<dbReference type="GO" id="GO:0003755">
    <property type="term" value="F:peptidyl-prolyl cis-trans isomerase activity"/>
    <property type="evidence" value="ECO:0007669"/>
    <property type="project" value="UniProtKB-KW"/>
</dbReference>
<proteinExistence type="predicted"/>
<dbReference type="OrthoDB" id="14196at2"/>
<dbReference type="STRING" id="283786.SAMN04487990_10114"/>
<keyword evidence="4" id="KW-1185">Reference proteome</keyword>
<protein>
    <submittedName>
        <fullName evidence="3">Peptidyl-prolyl cis-trans isomerase SurA</fullName>
    </submittedName>
</protein>
<dbReference type="Gene3D" id="3.10.50.40">
    <property type="match status" value="3"/>
</dbReference>
<organism evidence="3 4">
    <name type="scientific">Bizionia paragorgiae</name>
    <dbReference type="NCBI Taxonomy" id="283786"/>
    <lineage>
        <taxon>Bacteria</taxon>
        <taxon>Pseudomonadati</taxon>
        <taxon>Bacteroidota</taxon>
        <taxon>Flavobacteriia</taxon>
        <taxon>Flavobacteriales</taxon>
        <taxon>Flavobacteriaceae</taxon>
        <taxon>Bizionia</taxon>
    </lineage>
</organism>
<keyword evidence="1" id="KW-0697">Rotamase</keyword>
<evidence type="ECO:0000313" key="4">
    <source>
        <dbReference type="Proteomes" id="UP000198846"/>
    </source>
</evidence>
<feature type="domain" description="PpiC" evidence="2">
    <location>
        <begin position="227"/>
        <end position="320"/>
    </location>
</feature>
<dbReference type="EMBL" id="FNQK01000001">
    <property type="protein sequence ID" value="SDZ72575.1"/>
    <property type="molecule type" value="Genomic_DNA"/>
</dbReference>
<dbReference type="Pfam" id="PF13145">
    <property type="entry name" value="Rotamase_2"/>
    <property type="match status" value="1"/>
</dbReference>
<dbReference type="Proteomes" id="UP000198846">
    <property type="component" value="Unassembled WGS sequence"/>
</dbReference>
<sequence length="645" mass="74118">MRLKNVLCFIYLCLGIVFTGFSQDSEKILFTVNGTPTYASEFVRVFNKNLDLVQDESQKNVEEYLKLFIQYKLKLAEAKRLKYNEDADYKKELEGYKKQLAKNFILDTEVTEELVNEAYYRLNNEVNANHVLIRLNKNATSKDSLAAYNTLLKLRDDIKSDGFDAVKKAVHNGTSVFAENLGYFSALKMVYEFENVAYNTPEGEVSKPFTTRFGYHIVQVLDKRKARGEVTVGHIMIKNDETKVNEIYKRIQQGEEFESLAKQYSEDPSSSVSGGRLKPFSSGDLSSTRFEDVAFNLKSKGDISEPIRSEYGWHIIKLYDKSGTPPLKDLRNELISRIKRDSRSQLINTSRLESLKSRYTINEDNVDLSYFESILTNDFLNKKWELPSDFKADTPFLKIENRAFNTGDFSDYLLKHQYLNQTEKKLSSIVEQAYNSFLEKALFSYQEDNLINENKEYANIIEEYRDGILLFNLMETEIWNAAKNDSLGLKAYYNTHKSKYVTGETIDAIVASSANKRTIKTVAKRLKDELSVAEIKNELNTKETVNVTFTTGDLEIEHQALPKKLKIAVGVSKVYKHNDAYVVVKINSASESKLKSFEDCKGQVISDFQVQKEKEWLKDLASTYTIKVNEDVLKEVRTTLKSENN</sequence>
<dbReference type="RefSeq" id="WP_092130909.1">
    <property type="nucleotide sequence ID" value="NZ_FNQK01000001.1"/>
</dbReference>
<dbReference type="InterPro" id="IPR050245">
    <property type="entry name" value="PrsA_foldase"/>
</dbReference>
<accession>A0A1H3VCM6</accession>
<dbReference type="SUPFAM" id="SSF54534">
    <property type="entry name" value="FKBP-like"/>
    <property type="match status" value="2"/>
</dbReference>
<gene>
    <name evidence="3" type="ORF">SAMN04487990_10114</name>
</gene>
<reference evidence="3 4" key="1">
    <citation type="submission" date="2016-10" db="EMBL/GenBank/DDBJ databases">
        <authorList>
            <person name="de Groot N.N."/>
        </authorList>
    </citation>
    <scope>NUCLEOTIDE SEQUENCE [LARGE SCALE GENOMIC DNA]</scope>
    <source>
        <strain evidence="3 4">DSM 23842</strain>
    </source>
</reference>
<dbReference type="PANTHER" id="PTHR47245:SF2">
    <property type="entry name" value="PEPTIDYL-PROLYL CIS-TRANS ISOMERASE HP_0175-RELATED"/>
    <property type="match status" value="1"/>
</dbReference>
<keyword evidence="1 3" id="KW-0413">Isomerase</keyword>
<dbReference type="Pfam" id="PF00639">
    <property type="entry name" value="Rotamase"/>
    <property type="match status" value="2"/>
</dbReference>
<feature type="domain" description="PpiC" evidence="2">
    <location>
        <begin position="123"/>
        <end position="222"/>
    </location>
</feature>